<dbReference type="Proteomes" id="UP001162030">
    <property type="component" value="Chromosome"/>
</dbReference>
<keyword evidence="2" id="KW-1185">Reference proteome</keyword>
<sequence length="173" mass="20014">MPSLTSIFLFQRKLPISGRLRCKLTFVRPDRQLEKSTTGGILRLPCRLHYVSVPPDRGETAEGPTDRPVYAGFASRKTDRLSVVGLEDEGESCFRGRVLELSTYSFIYDKESDPETGPARFYRRERDRSRSKRLCSVEYVNNKKFYCDCFEYCALTKFVFVGFFVTIPMFVNI</sequence>
<reference evidence="1 2" key="1">
    <citation type="submission" date="2023-03" db="EMBL/GenBank/DDBJ databases">
        <authorList>
            <person name="Pearce D."/>
        </authorList>
    </citation>
    <scope>NUCLEOTIDE SEQUENCE [LARGE SCALE GENOMIC DNA]</scope>
    <source>
        <strain evidence="1">Msz</strain>
    </source>
</reference>
<evidence type="ECO:0000313" key="2">
    <source>
        <dbReference type="Proteomes" id="UP001162030"/>
    </source>
</evidence>
<accession>A0ABN8X868</accession>
<protein>
    <submittedName>
        <fullName evidence="1">Uncharacterized protein</fullName>
    </submittedName>
</protein>
<proteinExistence type="predicted"/>
<name>A0ABN8X868_9GAMM</name>
<gene>
    <name evidence="1" type="ORF">MSZNOR_4186</name>
</gene>
<dbReference type="EMBL" id="OX458333">
    <property type="protein sequence ID" value="CAI8938249.1"/>
    <property type="molecule type" value="Genomic_DNA"/>
</dbReference>
<evidence type="ECO:0000313" key="1">
    <source>
        <dbReference type="EMBL" id="CAI8938249.1"/>
    </source>
</evidence>
<organism evidence="1 2">
    <name type="scientific">Methylocaldum szegediense</name>
    <dbReference type="NCBI Taxonomy" id="73780"/>
    <lineage>
        <taxon>Bacteria</taxon>
        <taxon>Pseudomonadati</taxon>
        <taxon>Pseudomonadota</taxon>
        <taxon>Gammaproteobacteria</taxon>
        <taxon>Methylococcales</taxon>
        <taxon>Methylococcaceae</taxon>
        <taxon>Methylocaldum</taxon>
    </lineage>
</organism>